<feature type="compositionally biased region" description="Low complexity" evidence="15">
    <location>
        <begin position="522"/>
        <end position="564"/>
    </location>
</feature>
<feature type="region of interest" description="Disordered" evidence="15">
    <location>
        <begin position="492"/>
        <end position="595"/>
    </location>
</feature>
<feature type="region of interest" description="Disordered" evidence="15">
    <location>
        <begin position="2099"/>
        <end position="2137"/>
    </location>
</feature>
<feature type="compositionally biased region" description="Polar residues" evidence="15">
    <location>
        <begin position="1833"/>
        <end position="1845"/>
    </location>
</feature>
<evidence type="ECO:0000256" key="8">
    <source>
        <dbReference type="ARBA" id="ARBA00022776"/>
    </source>
</evidence>
<name>A0A2B4SJX8_STYPI</name>
<keyword evidence="11" id="KW-0131">Cell cycle</keyword>
<feature type="region of interest" description="Disordered" evidence="15">
    <location>
        <begin position="1436"/>
        <end position="1495"/>
    </location>
</feature>
<dbReference type="FunFam" id="1.25.10.10:FF:000068">
    <property type="entry name" value="cytoskeleton-associated protein 5 isoform X1"/>
    <property type="match status" value="1"/>
</dbReference>
<feature type="domain" description="TOG" evidence="16">
    <location>
        <begin position="1198"/>
        <end position="1442"/>
    </location>
</feature>
<evidence type="ECO:0000256" key="12">
    <source>
        <dbReference type="ARBA" id="ARBA00023328"/>
    </source>
</evidence>
<keyword evidence="12" id="KW-0137">Centromere</keyword>
<dbReference type="InterPro" id="IPR016024">
    <property type="entry name" value="ARM-type_fold"/>
</dbReference>
<accession>A0A2B4SJX8</accession>
<dbReference type="InterPro" id="IPR011989">
    <property type="entry name" value="ARM-like"/>
</dbReference>
<evidence type="ECO:0000256" key="5">
    <source>
        <dbReference type="ARBA" id="ARBA00022490"/>
    </source>
</evidence>
<feature type="region of interest" description="Disordered" evidence="15">
    <location>
        <begin position="813"/>
        <end position="854"/>
    </location>
</feature>
<feature type="domain" description="TOG" evidence="16">
    <location>
        <begin position="1"/>
        <end position="217"/>
    </location>
</feature>
<dbReference type="InterPro" id="IPR034085">
    <property type="entry name" value="TOG"/>
</dbReference>
<dbReference type="FunFam" id="1.25.10.10:FF:000063">
    <property type="entry name" value="Putative cytoskeleton-associated protein 5"/>
    <property type="match status" value="1"/>
</dbReference>
<dbReference type="GO" id="GO:0000922">
    <property type="term" value="C:spindle pole"/>
    <property type="evidence" value="ECO:0007669"/>
    <property type="project" value="UniProtKB-SubCell"/>
</dbReference>
<keyword evidence="6" id="KW-0132">Cell division</keyword>
<dbReference type="GO" id="GO:0051301">
    <property type="term" value="P:cell division"/>
    <property type="evidence" value="ECO:0007669"/>
    <property type="project" value="UniProtKB-KW"/>
</dbReference>
<feature type="compositionally biased region" description="Acidic residues" evidence="15">
    <location>
        <begin position="831"/>
        <end position="840"/>
    </location>
</feature>
<dbReference type="GO" id="GO:0046785">
    <property type="term" value="P:microtubule polymerization"/>
    <property type="evidence" value="ECO:0007669"/>
    <property type="project" value="InterPro"/>
</dbReference>
<feature type="compositionally biased region" description="Acidic residues" evidence="15">
    <location>
        <begin position="582"/>
        <end position="592"/>
    </location>
</feature>
<dbReference type="GO" id="GO:0061863">
    <property type="term" value="F:microtubule plus end polymerase"/>
    <property type="evidence" value="ECO:0007669"/>
    <property type="project" value="InterPro"/>
</dbReference>
<dbReference type="STRING" id="50429.A0A2B4SJX8"/>
<keyword evidence="5" id="KW-0963">Cytoplasm</keyword>
<feature type="compositionally biased region" description="Basic and acidic residues" evidence="15">
    <location>
        <begin position="2111"/>
        <end position="2137"/>
    </location>
</feature>
<keyword evidence="4" id="KW-0158">Chromosome</keyword>
<feature type="compositionally biased region" description="Low complexity" evidence="15">
    <location>
        <begin position="1109"/>
        <end position="1121"/>
    </location>
</feature>
<feature type="region of interest" description="Disordered" evidence="15">
    <location>
        <begin position="1109"/>
        <end position="1177"/>
    </location>
</feature>
<evidence type="ECO:0000256" key="10">
    <source>
        <dbReference type="ARBA" id="ARBA00023212"/>
    </source>
</evidence>
<dbReference type="InterPro" id="IPR021133">
    <property type="entry name" value="HEAT_type_2"/>
</dbReference>
<dbReference type="GO" id="GO:0005813">
    <property type="term" value="C:centrosome"/>
    <property type="evidence" value="ECO:0007669"/>
    <property type="project" value="UniProtKB-SubCell"/>
</dbReference>
<dbReference type="FunFam" id="1.25.10.10:FF:000050">
    <property type="entry name" value="Cytoskeleton-associated protein 5 isoform X1"/>
    <property type="match status" value="1"/>
</dbReference>
<evidence type="ECO:0000313" key="17">
    <source>
        <dbReference type="EMBL" id="PFX30994.1"/>
    </source>
</evidence>
<dbReference type="Proteomes" id="UP000225706">
    <property type="component" value="Unassembled WGS sequence"/>
</dbReference>
<evidence type="ECO:0000256" key="7">
    <source>
        <dbReference type="ARBA" id="ARBA00022737"/>
    </source>
</evidence>
<dbReference type="OrthoDB" id="5981756at2759"/>
<keyword evidence="7" id="KW-0677">Repeat</keyword>
<evidence type="ECO:0000256" key="15">
    <source>
        <dbReference type="SAM" id="MobiDB-lite"/>
    </source>
</evidence>
<protein>
    <submittedName>
        <fullName evidence="17">Cytoskeleton-associated protein 5</fullName>
    </submittedName>
</protein>
<sequence>MWVYDEIGVWKARLNGYEELVKIYKKIDDESSNEFNKYLGMLKKFVIDNNAVAQEKGLEAVLAFLEAASPSISGRVAGDVIAGVVTKCLNARPKTKEKGINIILMYIEVEKQDVVQEEVLKGLENKQPKIVAACTSVLRQAISEFGGKVFSLKPIVKVLPKLFDHNDKMVREEAKTLAIEIYKWIRDILKQQLQNIKPVQMKELEEEWGKLPPTPPAPTRFTRSQQQKMTEQAPVAAVATDGDASATDGAVAVPEHEAIDPYDLIEAVEILSKLPKDFYENLENKKWQARKEALEALEKLASNPKLEGGQYGELLGALKKIISKDANVVVVALAAKCIGLLATGMRKKFTQYSSMITTPILEKFKEKKANVVAALREAIDAVFLTTTFSAMQEDILAALENKNPSVKEGTVRFLVRSFSKSTPAAMPKTFLKPICSSLLKRMDDTVGPVRDATAEALGTLLKVIGERPLNPYIEQLDKIKMDKVKECAEKAEVSAVPMGAASKPASAGTTSTDGAKKEAVPAKKPASKSSKPGGKAADSAKPASASSGPSKKPSTSTAPSAGGKAVKGGKKKGSTAVNDSAEPTEPEMSPEEVDAKAAELISEAVLNQLVHANWKERLAGIEALTELIKGMDPNTTSSQVLIRVLAKKPGWKDTNFQVLKAKFALCQYIARNIKSFSKRSAFYALDGLVDKIGDIKLKEASKETLTTFSEVISLNYISLKVSKHSGSQKNPKVLAESLNWLSDAVKGFGFKIDLKPHIAYVKEALANTNPAVRTAAISLLGTLHMYVGATLRVFFEEEKPALLQQIDAEFEKVKDEKPPAPTLGLSPSGGDTEEGGEDAGDGGGGGGEGNAAPTVNLADLVPRNDISAQITPALITELGDKNWKVRGEALQKVIEILSAAKFITPELGDLPPALKARLGDSNKNLVTITLNICTTLATAMGAQINRHLKVLGAGIFSTLADAKNTVRASGITALNAWHKEIGLTPFIEGEVIFGALSTENPNLRTEVLGWLEEKLPAEKNLPSTLVAIVAPLYSCLEDRSGDVRKKAQAVVPVMMQHVGWDTMSKQANKLKPASKSNVVTILEKARASLPEPTKAPSKAAAAAAAAKPAATKAQGDSSATSGGSGGASGTSASSSGGNASKKTKSGAKQAESKSSKKSSADVESEGPPFLRHNGKDGRFKDEKDLKVLKWNFTAPRAEFVEQLKEQMRPCLGKTLHSNLFHADFKYHLIGINTMQQCVVPPSDAPYQVEVVQSLDLILKWVTLRFFDTNTTVLIKCLELMDAVFVMLAQTDYQMLEFEASSFIPYLVQKVGDPKDAIRKMIRNLFKLLTKIYPASKLFNYVMEGLPSKNSKTRMECLEELGSLIQVFGMNVCQPTPPKALAAIAAQIGDRDNGVRNAALNAVVEAYFLVGEKTCYKYCSQLSDKDLAYLEERIKRSSKNRPSTAPIENTAKSNVSARGGSDSATNAAKKKEDKRPGKPQVARPATAPAQRQENVRREFSLDIDGIEGDDLHHVVTVPTLEANEALDDLISAPVHKPYTKNPASPHMGVFSRTNPTAAFNYVISQIASGDVTASTQALVQFEKVIRNKNHKEVSKHIDQFLNAASLQLNMILTTHIPNIESNQQPEATVLRLINCLTDTMLGVFSSPALARAVSRSSLKQLMQVLITVLSDDRLAALEDGPQILRAINVLMVKVIEMSDQTYVLGSLIKLLQDCLKLLQESAGNSLSSPKFLELVMKCLWKVVRNLPKTISEVKVDQILLDIHTFLLTHPDQMWKNRADDTPLRTIKTILYTLGKLKKQEILDCLGLIDDPDSSEVAAYLKKILKSSGRKGTENHVNGSDSTTPRKSSVPDLLMGVDGGNKAQNKEKINDKLAEIFAKIGSKENTREGLAELYDFKQKYPEADIDPFLKRTSEFFQSYIERGLRNIEMERKGRKVAALFTMTDQQRFTLKPQLLRSLDFLSMNGNEDHTEDIRDVFSGYLEELDPDGLLLSNLYECFSSDEKVMADGYMEGTGQLNFGFSADFTANLSLNPGLQCNGILGFPLEGQGTSVGQIVNTYTYIGTAPPSGISTTALTSSNLTEEESTDDADAYRDRLKVLRMRAGLDNQSNTTSKRAESGDQRVSEYEEPSTDERLLSAADKKPSYINIPSIISQSTDTADSMTADPDSILDIKKRLERIKNNSRN</sequence>
<dbReference type="FunFam" id="1.25.10.10:FF:000019">
    <property type="entry name" value="Cytoskeleton-associated protein 5"/>
    <property type="match status" value="1"/>
</dbReference>
<feature type="region of interest" description="Disordered" evidence="15">
    <location>
        <begin position="1828"/>
        <end position="1850"/>
    </location>
</feature>
<keyword evidence="18" id="KW-1185">Reference proteome</keyword>
<keyword evidence="10" id="KW-0206">Cytoskeleton</keyword>
<feature type="compositionally biased region" description="Low complexity" evidence="15">
    <location>
        <begin position="1129"/>
        <end position="1140"/>
    </location>
</feature>
<keyword evidence="8" id="KW-0498">Mitosis</keyword>
<dbReference type="InterPro" id="IPR045110">
    <property type="entry name" value="XMAP215"/>
</dbReference>
<dbReference type="Gene3D" id="1.25.10.10">
    <property type="entry name" value="Leucine-rich Repeat Variant"/>
    <property type="match status" value="5"/>
</dbReference>
<dbReference type="EMBL" id="LSMT01000042">
    <property type="protein sequence ID" value="PFX30994.1"/>
    <property type="molecule type" value="Genomic_DNA"/>
</dbReference>
<dbReference type="PANTHER" id="PTHR12609">
    <property type="entry name" value="MICROTUBULE ASSOCIATED PROTEIN XMAP215"/>
    <property type="match status" value="1"/>
</dbReference>
<reference evidence="18" key="1">
    <citation type="journal article" date="2017" name="bioRxiv">
        <title>Comparative analysis of the genomes of Stylophora pistillata and Acropora digitifera provides evidence for extensive differences between species of corals.</title>
        <authorList>
            <person name="Voolstra C.R."/>
            <person name="Li Y."/>
            <person name="Liew Y.J."/>
            <person name="Baumgarten S."/>
            <person name="Zoccola D."/>
            <person name="Flot J.-F."/>
            <person name="Tambutte S."/>
            <person name="Allemand D."/>
            <person name="Aranda M."/>
        </authorList>
    </citation>
    <scope>NUCLEOTIDE SEQUENCE [LARGE SCALE GENOMIC DNA]</scope>
</reference>
<comment type="subcellular location">
    <subcellularLocation>
        <location evidence="2">Chromosome</location>
        <location evidence="2">Centromere</location>
        <location evidence="2">Kinetochore</location>
    </subcellularLocation>
    <subcellularLocation>
        <location evidence="1">Cytoplasm</location>
        <location evidence="1">Cytoskeleton</location>
        <location evidence="1">Microtubule organizing center</location>
        <location evidence="1">Centrosome</location>
    </subcellularLocation>
    <subcellularLocation>
        <location evidence="3">Cytoplasm</location>
        <location evidence="3">Cytoskeleton</location>
        <location evidence="3">Spindle pole</location>
    </subcellularLocation>
</comment>
<evidence type="ECO:0000313" key="18">
    <source>
        <dbReference type="Proteomes" id="UP000225706"/>
    </source>
</evidence>
<organism evidence="17 18">
    <name type="scientific">Stylophora pistillata</name>
    <name type="common">Smooth cauliflower coral</name>
    <dbReference type="NCBI Taxonomy" id="50429"/>
    <lineage>
        <taxon>Eukaryota</taxon>
        <taxon>Metazoa</taxon>
        <taxon>Cnidaria</taxon>
        <taxon>Anthozoa</taxon>
        <taxon>Hexacorallia</taxon>
        <taxon>Scleractinia</taxon>
        <taxon>Astrocoeniina</taxon>
        <taxon>Pocilloporidae</taxon>
        <taxon>Stylophora</taxon>
    </lineage>
</organism>
<evidence type="ECO:0000256" key="14">
    <source>
        <dbReference type="PROSITE-ProRule" id="PRU00103"/>
    </source>
</evidence>
<dbReference type="GO" id="GO:0051010">
    <property type="term" value="F:microtubule plus-end binding"/>
    <property type="evidence" value="ECO:0007669"/>
    <property type="project" value="InterPro"/>
</dbReference>
<dbReference type="PROSITE" id="PS50077">
    <property type="entry name" value="HEAT_REPEAT"/>
    <property type="match status" value="1"/>
</dbReference>
<evidence type="ECO:0000256" key="3">
    <source>
        <dbReference type="ARBA" id="ARBA00004647"/>
    </source>
</evidence>
<evidence type="ECO:0000256" key="6">
    <source>
        <dbReference type="ARBA" id="ARBA00022618"/>
    </source>
</evidence>
<dbReference type="GO" id="GO:0030951">
    <property type="term" value="P:establishment or maintenance of microtubule cytoskeleton polarity"/>
    <property type="evidence" value="ECO:0007669"/>
    <property type="project" value="InterPro"/>
</dbReference>
<feature type="repeat" description="HEAT" evidence="14">
    <location>
        <begin position="434"/>
        <end position="472"/>
    </location>
</feature>
<feature type="compositionally biased region" description="Polar residues" evidence="15">
    <location>
        <begin position="1439"/>
        <end position="1465"/>
    </location>
</feature>
<feature type="compositionally biased region" description="Basic and acidic residues" evidence="15">
    <location>
        <begin position="1150"/>
        <end position="1160"/>
    </location>
</feature>
<dbReference type="GO" id="GO:0007051">
    <property type="term" value="P:spindle organization"/>
    <property type="evidence" value="ECO:0007669"/>
    <property type="project" value="InterPro"/>
</dbReference>
<comment type="caution">
    <text evidence="17">The sequence shown here is derived from an EMBL/GenBank/DDBJ whole genome shotgun (WGS) entry which is preliminary data.</text>
</comment>
<feature type="domain" description="TOG" evidence="16">
    <location>
        <begin position="859"/>
        <end position="1091"/>
    </location>
</feature>
<dbReference type="Pfam" id="PF21041">
    <property type="entry name" value="XMAP215_CLASP_TOG"/>
    <property type="match status" value="4"/>
</dbReference>
<evidence type="ECO:0000256" key="9">
    <source>
        <dbReference type="ARBA" id="ARBA00022838"/>
    </source>
</evidence>
<keyword evidence="9" id="KW-0995">Kinetochore</keyword>
<dbReference type="InterPro" id="IPR048491">
    <property type="entry name" value="XMAP215_CLASP_TOG"/>
</dbReference>
<evidence type="ECO:0000256" key="13">
    <source>
        <dbReference type="ARBA" id="ARBA00025722"/>
    </source>
</evidence>
<dbReference type="SMART" id="SM01349">
    <property type="entry name" value="TOG"/>
    <property type="match status" value="5"/>
</dbReference>
<evidence type="ECO:0000256" key="11">
    <source>
        <dbReference type="ARBA" id="ARBA00023306"/>
    </source>
</evidence>
<dbReference type="SUPFAM" id="SSF48371">
    <property type="entry name" value="ARM repeat"/>
    <property type="match status" value="3"/>
</dbReference>
<evidence type="ECO:0000259" key="16">
    <source>
        <dbReference type="SMART" id="SM01349"/>
    </source>
</evidence>
<proteinExistence type="inferred from homology"/>
<comment type="similarity">
    <text evidence="13">Belongs to the TOG/XMAP215 family.</text>
</comment>
<evidence type="ECO:0000256" key="1">
    <source>
        <dbReference type="ARBA" id="ARBA00004300"/>
    </source>
</evidence>
<feature type="domain" description="TOG" evidence="16">
    <location>
        <begin position="263"/>
        <end position="497"/>
    </location>
</feature>
<gene>
    <name evidence="17" type="primary">CKAP5</name>
    <name evidence="17" type="ORF">AWC38_SpisGene4234</name>
</gene>
<dbReference type="FunFam" id="1.25.10.10:FF:000052">
    <property type="entry name" value="Cytoskeleton associated protein 5"/>
    <property type="match status" value="1"/>
</dbReference>
<evidence type="ECO:0000256" key="4">
    <source>
        <dbReference type="ARBA" id="ARBA00022454"/>
    </source>
</evidence>
<dbReference type="GO" id="GO:0000776">
    <property type="term" value="C:kinetochore"/>
    <property type="evidence" value="ECO:0007669"/>
    <property type="project" value="UniProtKB-KW"/>
</dbReference>
<evidence type="ECO:0000256" key="2">
    <source>
        <dbReference type="ARBA" id="ARBA00004629"/>
    </source>
</evidence>
<feature type="domain" description="TOG" evidence="16">
    <location>
        <begin position="587"/>
        <end position="819"/>
    </location>
</feature>